<accession>W9Y5P3</accession>
<reference evidence="2 3" key="1">
    <citation type="submission" date="2013-03" db="EMBL/GenBank/DDBJ databases">
        <title>The Genome Sequence of Capronia coronata CBS 617.96.</title>
        <authorList>
            <consortium name="The Broad Institute Genomics Platform"/>
            <person name="Cuomo C."/>
            <person name="de Hoog S."/>
            <person name="Gorbushina A."/>
            <person name="Walker B."/>
            <person name="Young S.K."/>
            <person name="Zeng Q."/>
            <person name="Gargeya S."/>
            <person name="Fitzgerald M."/>
            <person name="Haas B."/>
            <person name="Abouelleil A."/>
            <person name="Allen A.W."/>
            <person name="Alvarado L."/>
            <person name="Arachchi H.M."/>
            <person name="Berlin A.M."/>
            <person name="Chapman S.B."/>
            <person name="Gainer-Dewar J."/>
            <person name="Goldberg J."/>
            <person name="Griggs A."/>
            <person name="Gujja S."/>
            <person name="Hansen M."/>
            <person name="Howarth C."/>
            <person name="Imamovic A."/>
            <person name="Ireland A."/>
            <person name="Larimer J."/>
            <person name="McCowan C."/>
            <person name="Murphy C."/>
            <person name="Pearson M."/>
            <person name="Poon T.W."/>
            <person name="Priest M."/>
            <person name="Roberts A."/>
            <person name="Saif S."/>
            <person name="Shea T."/>
            <person name="Sisk P."/>
            <person name="Sykes S."/>
            <person name="Wortman J."/>
            <person name="Nusbaum C."/>
            <person name="Birren B."/>
        </authorList>
    </citation>
    <scope>NUCLEOTIDE SEQUENCE [LARGE SCALE GENOMIC DNA]</scope>
    <source>
        <strain evidence="2 3">CBS 617.96</strain>
    </source>
</reference>
<dbReference type="PROSITE" id="PS51725">
    <property type="entry name" value="ABM"/>
    <property type="match status" value="1"/>
</dbReference>
<dbReference type="AlphaFoldDB" id="W9Y5P3"/>
<dbReference type="HOGENOM" id="CLU_131496_9_3_1"/>
<dbReference type="SUPFAM" id="SSF54909">
    <property type="entry name" value="Dimeric alpha+beta barrel"/>
    <property type="match status" value="1"/>
</dbReference>
<dbReference type="OrthoDB" id="10011777at2759"/>
<dbReference type="PANTHER" id="PTHR40624:SF1">
    <property type="entry name" value="BIOSYNTHESIS MONOOXYGENASE, PUTATIVE (AFU_ORTHOLOGUE AFUA_1G12025)-RELATED"/>
    <property type="match status" value="1"/>
</dbReference>
<dbReference type="Gene3D" id="3.30.70.100">
    <property type="match status" value="1"/>
</dbReference>
<dbReference type="RefSeq" id="XP_007723834.1">
    <property type="nucleotide sequence ID" value="XM_007725644.1"/>
</dbReference>
<dbReference type="InterPro" id="IPR007138">
    <property type="entry name" value="ABM_dom"/>
</dbReference>
<sequence length="100" mass="11315">MAPVHLAAFLYPKADKFDEFEAAAAEVTKAVLATEPDVFRYYTFRTESEYVFVEGYKTEEAHAAHVETEHFKAFFAKVSPLFEKPPVIKSGSFVAGFENR</sequence>
<evidence type="ECO:0000313" key="3">
    <source>
        <dbReference type="Proteomes" id="UP000019484"/>
    </source>
</evidence>
<dbReference type="EMBL" id="AMWN01000004">
    <property type="protein sequence ID" value="EXJ87828.1"/>
    <property type="molecule type" value="Genomic_DNA"/>
</dbReference>
<comment type="caution">
    <text evidence="2">The sequence shown here is derived from an EMBL/GenBank/DDBJ whole genome shotgun (WGS) entry which is preliminary data.</text>
</comment>
<evidence type="ECO:0000259" key="1">
    <source>
        <dbReference type="PROSITE" id="PS51725"/>
    </source>
</evidence>
<name>W9Y5P3_9EURO</name>
<proteinExistence type="predicted"/>
<dbReference type="InterPro" id="IPR011008">
    <property type="entry name" value="Dimeric_a/b-barrel"/>
</dbReference>
<protein>
    <recommendedName>
        <fullName evidence="1">ABM domain-containing protein</fullName>
    </recommendedName>
</protein>
<evidence type="ECO:0000313" key="2">
    <source>
        <dbReference type="EMBL" id="EXJ87828.1"/>
    </source>
</evidence>
<feature type="domain" description="ABM" evidence="1">
    <location>
        <begin position="4"/>
        <end position="93"/>
    </location>
</feature>
<dbReference type="Pfam" id="PF03992">
    <property type="entry name" value="ABM"/>
    <property type="match status" value="1"/>
</dbReference>
<dbReference type="PANTHER" id="PTHR40624">
    <property type="entry name" value="BIOSYNTHESIS MONOOXYGENASE, PUTATIVE (AFU_ORTHOLOGUE AFUA_1G12025)-RELATED"/>
    <property type="match status" value="1"/>
</dbReference>
<organism evidence="2 3">
    <name type="scientific">Capronia coronata CBS 617.96</name>
    <dbReference type="NCBI Taxonomy" id="1182541"/>
    <lineage>
        <taxon>Eukaryota</taxon>
        <taxon>Fungi</taxon>
        <taxon>Dikarya</taxon>
        <taxon>Ascomycota</taxon>
        <taxon>Pezizomycotina</taxon>
        <taxon>Eurotiomycetes</taxon>
        <taxon>Chaetothyriomycetidae</taxon>
        <taxon>Chaetothyriales</taxon>
        <taxon>Herpotrichiellaceae</taxon>
        <taxon>Capronia</taxon>
    </lineage>
</organism>
<gene>
    <name evidence="2" type="ORF">A1O1_04755</name>
</gene>
<dbReference type="STRING" id="1182541.W9Y5P3"/>
<keyword evidence="3" id="KW-1185">Reference proteome</keyword>
<dbReference type="GeneID" id="19159633"/>
<dbReference type="Proteomes" id="UP000019484">
    <property type="component" value="Unassembled WGS sequence"/>
</dbReference>